<feature type="binding site" evidence="4">
    <location>
        <position position="75"/>
    </location>
    <ligand>
        <name>Mg(2+)</name>
        <dbReference type="ChEBI" id="CHEBI:18420"/>
        <label>1</label>
    </ligand>
</feature>
<keyword evidence="1 4" id="KW-0479">Metal-binding</keyword>
<dbReference type="InterPro" id="IPR004808">
    <property type="entry name" value="AP_endonuc_1"/>
</dbReference>
<dbReference type="GO" id="GO:0008311">
    <property type="term" value="F:double-stranded DNA 3'-5' DNA exonuclease activity"/>
    <property type="evidence" value="ECO:0007669"/>
    <property type="project" value="TreeGrafter"/>
</dbReference>
<name>A0A7T8H1W4_CALRO</name>
<feature type="binding site" evidence="4">
    <location>
        <position position="76"/>
    </location>
    <ligand>
        <name>Mg(2+)</name>
        <dbReference type="ChEBI" id="CHEBI:18420"/>
        <label>1</label>
    </ligand>
</feature>
<evidence type="ECO:0000256" key="4">
    <source>
        <dbReference type="PIRSR" id="PIRSR604808-2"/>
    </source>
</evidence>
<dbReference type="SUPFAM" id="SSF56219">
    <property type="entry name" value="DNase I-like"/>
    <property type="match status" value="1"/>
</dbReference>
<comment type="cofactor">
    <cofactor evidence="4">
        <name>Mg(2+)</name>
        <dbReference type="ChEBI" id="CHEBI:18420"/>
    </cofactor>
    <cofactor evidence="4">
        <name>Mn(2+)</name>
        <dbReference type="ChEBI" id="CHEBI:29035"/>
    </cofactor>
    <text evidence="4">Probably binds two magnesium or manganese ions per subunit.</text>
</comment>
<protein>
    <submittedName>
        <fullName evidence="7">DNA-(Apurinic or apyrimidinic site) lyase</fullName>
    </submittedName>
</protein>
<dbReference type="Gene3D" id="3.60.10.10">
    <property type="entry name" value="Endonuclease/exonuclease/phosphatase"/>
    <property type="match status" value="1"/>
</dbReference>
<gene>
    <name evidence="7" type="ORF">FKW44_016075</name>
</gene>
<evidence type="ECO:0000256" key="1">
    <source>
        <dbReference type="ARBA" id="ARBA00022723"/>
    </source>
</evidence>
<dbReference type="PANTHER" id="PTHR22748:SF4">
    <property type="entry name" value="DNA-(APURINIC OR APYRIMIDINIC SITE) ENDONUCLEASE 2"/>
    <property type="match status" value="1"/>
</dbReference>
<organism evidence="7 8">
    <name type="scientific">Caligus rogercresseyi</name>
    <name type="common">Sea louse</name>
    <dbReference type="NCBI Taxonomy" id="217165"/>
    <lineage>
        <taxon>Eukaryota</taxon>
        <taxon>Metazoa</taxon>
        <taxon>Ecdysozoa</taxon>
        <taxon>Arthropoda</taxon>
        <taxon>Crustacea</taxon>
        <taxon>Multicrustacea</taxon>
        <taxon>Hexanauplia</taxon>
        <taxon>Copepoda</taxon>
        <taxon>Siphonostomatoida</taxon>
        <taxon>Caligidae</taxon>
        <taxon>Caligus</taxon>
    </lineage>
</organism>
<sequence length="246" mass="27702">MDSFLGEDSERKRPIFYDAFRLLYPEKPNAFTCWNTKINARSNNYGTRIDYFFINHSLKDFLQDCEVLSHVEGSDHCPIQLSLSGLTPLSAQNPHILYKILSRTKREADNSQGIFRSFIQEKSEESAVTSSKRKNNINRLTNTVLDNSHPEYKSPQLGAKASNPSLSSESASAWKALLGRESAKLTPPPCKGHNEPCVLRTVKKKVLTWGDSFGAVGAERVDQMIHRRGVISLHGQKSSRELHKSL</sequence>
<dbReference type="EMBL" id="CP045900">
    <property type="protein sequence ID" value="QQP41641.1"/>
    <property type="molecule type" value="Genomic_DNA"/>
</dbReference>
<evidence type="ECO:0000256" key="2">
    <source>
        <dbReference type="ARBA" id="ARBA00022801"/>
    </source>
</evidence>
<feature type="site" description="Interaction with DNA substrate" evidence="5">
    <location>
        <position position="76"/>
    </location>
</feature>
<keyword evidence="3 4" id="KW-0460">Magnesium</keyword>
<dbReference type="GO" id="GO:0016829">
    <property type="term" value="F:lyase activity"/>
    <property type="evidence" value="ECO:0007669"/>
    <property type="project" value="UniProtKB-KW"/>
</dbReference>
<dbReference type="GO" id="GO:0006284">
    <property type="term" value="P:base-excision repair"/>
    <property type="evidence" value="ECO:0007669"/>
    <property type="project" value="TreeGrafter"/>
</dbReference>
<reference evidence="8" key="1">
    <citation type="submission" date="2021-01" db="EMBL/GenBank/DDBJ databases">
        <title>Caligus Genome Assembly.</title>
        <authorList>
            <person name="Gallardo-Escarate C."/>
        </authorList>
    </citation>
    <scope>NUCLEOTIDE SEQUENCE [LARGE SCALE GENOMIC DNA]</scope>
</reference>
<dbReference type="PANTHER" id="PTHR22748">
    <property type="entry name" value="AP ENDONUCLEASE"/>
    <property type="match status" value="1"/>
</dbReference>
<dbReference type="InterPro" id="IPR036691">
    <property type="entry name" value="Endo/exonu/phosph_ase_sf"/>
</dbReference>
<keyword evidence="8" id="KW-1185">Reference proteome</keyword>
<evidence type="ECO:0000256" key="5">
    <source>
        <dbReference type="PIRSR" id="PIRSR604808-3"/>
    </source>
</evidence>
<dbReference type="Proteomes" id="UP000595437">
    <property type="component" value="Chromosome 11"/>
</dbReference>
<evidence type="ECO:0000313" key="7">
    <source>
        <dbReference type="EMBL" id="QQP41641.1"/>
    </source>
</evidence>
<evidence type="ECO:0000256" key="6">
    <source>
        <dbReference type="SAM" id="MobiDB-lite"/>
    </source>
</evidence>
<keyword evidence="4" id="KW-0464">Manganese</keyword>
<keyword evidence="7" id="KW-0456">Lyase</keyword>
<evidence type="ECO:0000313" key="8">
    <source>
        <dbReference type="Proteomes" id="UP000595437"/>
    </source>
</evidence>
<dbReference type="GO" id="GO:0046872">
    <property type="term" value="F:metal ion binding"/>
    <property type="evidence" value="ECO:0007669"/>
    <property type="project" value="UniProtKB-KW"/>
</dbReference>
<proteinExistence type="predicted"/>
<feature type="region of interest" description="Disordered" evidence="6">
    <location>
        <begin position="145"/>
        <end position="166"/>
    </location>
</feature>
<dbReference type="GO" id="GO:0008081">
    <property type="term" value="F:phosphoric diester hydrolase activity"/>
    <property type="evidence" value="ECO:0007669"/>
    <property type="project" value="TreeGrafter"/>
</dbReference>
<dbReference type="OrthoDB" id="498125at2759"/>
<evidence type="ECO:0000256" key="3">
    <source>
        <dbReference type="ARBA" id="ARBA00022842"/>
    </source>
</evidence>
<dbReference type="AlphaFoldDB" id="A0A7T8H1W4"/>
<feature type="site" description="Important for catalytic activity" evidence="5">
    <location>
        <position position="50"/>
    </location>
</feature>
<dbReference type="GO" id="GO:0003906">
    <property type="term" value="F:DNA-(apurinic or apyrimidinic site) endonuclease activity"/>
    <property type="evidence" value="ECO:0007669"/>
    <property type="project" value="TreeGrafter"/>
</dbReference>
<keyword evidence="2" id="KW-0378">Hydrolase</keyword>
<accession>A0A7T8H1W4</accession>
<dbReference type="GO" id="GO:0005634">
    <property type="term" value="C:nucleus"/>
    <property type="evidence" value="ECO:0007669"/>
    <property type="project" value="TreeGrafter"/>
</dbReference>